<name>A0A850RBL5_9LACO</name>
<evidence type="ECO:0000313" key="4">
    <source>
        <dbReference type="Proteomes" id="UP000563523"/>
    </source>
</evidence>
<dbReference type="Gene3D" id="2.60.120.10">
    <property type="entry name" value="Jelly Rolls"/>
    <property type="match status" value="1"/>
</dbReference>
<reference evidence="3 4" key="1">
    <citation type="submission" date="2020-06" db="EMBL/GenBank/DDBJ databases">
        <authorList>
            <person name="Kang J."/>
        </authorList>
    </citation>
    <scope>NUCLEOTIDE SEQUENCE [LARGE SCALE GENOMIC DNA]</scope>
    <source>
        <strain evidence="3 4">DCY120</strain>
    </source>
</reference>
<dbReference type="GO" id="GO:0004475">
    <property type="term" value="F:mannose-1-phosphate guanylyltransferase (GTP) activity"/>
    <property type="evidence" value="ECO:0007669"/>
    <property type="project" value="TreeGrafter"/>
</dbReference>
<accession>A0A850RBL5</accession>
<dbReference type="Gene3D" id="3.90.550.10">
    <property type="entry name" value="Spore Coat Polysaccharide Biosynthesis Protein SpsA, Chain A"/>
    <property type="match status" value="1"/>
</dbReference>
<dbReference type="Pfam" id="PF00483">
    <property type="entry name" value="NTP_transferase"/>
    <property type="match status" value="1"/>
</dbReference>
<dbReference type="Pfam" id="PF01050">
    <property type="entry name" value="MannoseP_isomer"/>
    <property type="match status" value="1"/>
</dbReference>
<dbReference type="InterPro" id="IPR005835">
    <property type="entry name" value="NTP_transferase_dom"/>
</dbReference>
<dbReference type="SUPFAM" id="SSF53448">
    <property type="entry name" value="Nucleotide-diphospho-sugar transferases"/>
    <property type="match status" value="1"/>
</dbReference>
<gene>
    <name evidence="3" type="ORF">HU830_03225</name>
</gene>
<dbReference type="RefSeq" id="WP_176942345.1">
    <property type="nucleotide sequence ID" value="NZ_JABZEC010000002.1"/>
</dbReference>
<proteinExistence type="predicted"/>
<dbReference type="SUPFAM" id="SSF51182">
    <property type="entry name" value="RmlC-like cupins"/>
    <property type="match status" value="1"/>
</dbReference>
<dbReference type="PANTHER" id="PTHR46390:SF1">
    <property type="entry name" value="MANNOSE-1-PHOSPHATE GUANYLYLTRANSFERASE"/>
    <property type="match status" value="1"/>
</dbReference>
<sequence>MQIVLLSGGSGKRLWPLSNNIRAKQFISLLKNDLGQQETMVQRVFRQIKKVAPQVPITIATAKNQVPVIEHQLGEKVNLSIEPCRRDTFPATVLAAAYLRDVQKADLDEVVVVCPVDPYVEDGYFSALQDLADEAARGQANLVLMGIEPTYPSEKYGYILPKTMDNVSFVAKFKEKPDLQTATEYLQQGALWNCGVFAFKLKYLLNCARQKLGYASYLELLKHYADLPKTSFDYAVLERERQIQVIRYAGEWQDLGTWSTLTQAMDKTSTGNVLLDATCDNVHVVNDLDVPVLGLGLKDLVVAASPEGILVADKQQSSYIKPFVNKITKKEGSKRSWGSFRVLDISEGGLTTKITLRSGHHLHYHSHDYRDELWTVLEGTGWTVVDDVVRSIHPGDVIKSPAGSRHTLVAASRLQVIEIQSGEDILVTDKYKYEYDFEQFKQKD</sequence>
<dbReference type="Proteomes" id="UP000563523">
    <property type="component" value="Unassembled WGS sequence"/>
</dbReference>
<dbReference type="GO" id="GO:0009298">
    <property type="term" value="P:GDP-mannose biosynthetic process"/>
    <property type="evidence" value="ECO:0007669"/>
    <property type="project" value="TreeGrafter"/>
</dbReference>
<dbReference type="GO" id="GO:0005976">
    <property type="term" value="P:polysaccharide metabolic process"/>
    <property type="evidence" value="ECO:0007669"/>
    <property type="project" value="InterPro"/>
</dbReference>
<evidence type="ECO:0000259" key="2">
    <source>
        <dbReference type="Pfam" id="PF01050"/>
    </source>
</evidence>
<keyword evidence="4" id="KW-1185">Reference proteome</keyword>
<dbReference type="EMBL" id="JABZEC010000002">
    <property type="protein sequence ID" value="NVY96188.1"/>
    <property type="molecule type" value="Genomic_DNA"/>
</dbReference>
<protein>
    <submittedName>
        <fullName evidence="3">Cupin domain-containing protein</fullName>
    </submittedName>
</protein>
<dbReference type="InterPro" id="IPR011051">
    <property type="entry name" value="RmlC_Cupin_sf"/>
</dbReference>
<evidence type="ECO:0000259" key="1">
    <source>
        <dbReference type="Pfam" id="PF00483"/>
    </source>
</evidence>
<dbReference type="CDD" id="cd02213">
    <property type="entry name" value="cupin_PMI_typeII_C"/>
    <property type="match status" value="1"/>
</dbReference>
<dbReference type="AlphaFoldDB" id="A0A850RBL5"/>
<dbReference type="InterPro" id="IPR029044">
    <property type="entry name" value="Nucleotide-diphossugar_trans"/>
</dbReference>
<evidence type="ECO:0000313" key="3">
    <source>
        <dbReference type="EMBL" id="NVY96188.1"/>
    </source>
</evidence>
<feature type="domain" description="Nucleotidyl transferase" evidence="1">
    <location>
        <begin position="4"/>
        <end position="268"/>
    </location>
</feature>
<dbReference type="InterPro" id="IPR001538">
    <property type="entry name" value="Man6P_isomerase-2_C"/>
</dbReference>
<feature type="domain" description="Mannose-6-phosphate isomerase type II C-terminal" evidence="2">
    <location>
        <begin position="331"/>
        <end position="425"/>
    </location>
</feature>
<dbReference type="PANTHER" id="PTHR46390">
    <property type="entry name" value="MANNOSE-1-PHOSPHATE GUANYLYLTRANSFERASE"/>
    <property type="match status" value="1"/>
</dbReference>
<dbReference type="InterPro" id="IPR014710">
    <property type="entry name" value="RmlC-like_jellyroll"/>
</dbReference>
<comment type="caution">
    <text evidence="3">The sequence shown here is derived from an EMBL/GenBank/DDBJ whole genome shotgun (WGS) entry which is preliminary data.</text>
</comment>
<organism evidence="3 4">
    <name type="scientific">Bombilactobacillus apium</name>
    <dbReference type="NCBI Taxonomy" id="2675299"/>
    <lineage>
        <taxon>Bacteria</taxon>
        <taxon>Bacillati</taxon>
        <taxon>Bacillota</taxon>
        <taxon>Bacilli</taxon>
        <taxon>Lactobacillales</taxon>
        <taxon>Lactobacillaceae</taxon>
        <taxon>Bombilactobacillus</taxon>
    </lineage>
</organism>
<dbReference type="InterPro" id="IPR051161">
    <property type="entry name" value="Mannose-6P_isomerase_type2"/>
</dbReference>